<dbReference type="RefSeq" id="WP_185762785.1">
    <property type="nucleotide sequence ID" value="NZ_CM017506.1"/>
</dbReference>
<geneLocation type="plasmid" evidence="1">
    <name>unnamed2</name>
</geneLocation>
<dbReference type="EMBL" id="RIBP01000003">
    <property type="protein sequence ID" value="TRZ39302.1"/>
    <property type="molecule type" value="Genomic_DNA"/>
</dbReference>
<gene>
    <name evidence="1" type="ORF">CEQ21_08000</name>
</gene>
<sequence>MRKSERIVAENPQEMVWLRFNRLKSLRMCESLMREKNLNLSEKQKLEDDLIKKKSVGLSSAIESALGFWNSSSESLNAKVLSRYYALLQLTIAEQVSSVKNKDDLEKIQRHTEFGHGLGIIRNLKDSFPKNFFVFILRSGHFYSFSKSLDLNIKDISFERRPRDYNSIENKENLISLLDLFRCVPELQPVINDYLNELPLSFQISYNNSKKRIEARNKAVLEDATSKENQSVPKEKTTYISLIPESEEITLEYLNGLNLPIKNIEEDRDLGDERIFVGEFTHSAEGYWQRYLDTYKSTHSGTSIIVPILNKISDPILIHLMILYSLSIIVRYLPDIWYEISSGELDHIGSLIEYYLSIVDKVIPLEMLIRITERDINISMPGSLFGPV</sequence>
<dbReference type="Pfam" id="PF14175">
    <property type="entry name" value="YaaC"/>
    <property type="match status" value="1"/>
</dbReference>
<reference evidence="1" key="1">
    <citation type="submission" date="2018-10" db="EMBL/GenBank/DDBJ databases">
        <title>FDA dAtabase for Regulatory Grade micrObial Sequences (FDA-ARGOS): Supporting development and validation of Infectious Disease Dx tests.</title>
        <authorList>
            <person name="Minogue T."/>
            <person name="Wolcott M."/>
            <person name="Wasieloski L."/>
            <person name="Aguilar W."/>
            <person name="Moore D."/>
            <person name="Tallon L.J."/>
            <person name="Sadzewicz L."/>
            <person name="Sengamalay N."/>
            <person name="Ott S."/>
            <person name="Godinez A."/>
            <person name="Nagaraj S."/>
            <person name="Vavikolanu K."/>
            <person name="Vyas G."/>
            <person name="Nadendla S."/>
            <person name="Aluvathingal J."/>
            <person name="Sichtig H."/>
        </authorList>
    </citation>
    <scope>NUCLEOTIDE SEQUENCE</scope>
    <source>
        <strain evidence="1">FDAARGOS_343</strain>
        <plasmid evidence="1">unnamed2</plasmid>
    </source>
</reference>
<protein>
    <submittedName>
        <fullName evidence="1">Uncharacterized protein</fullName>
    </submittedName>
</protein>
<dbReference type="AlphaFoldDB" id="A0A553SQN0"/>
<evidence type="ECO:0000313" key="1">
    <source>
        <dbReference type="EMBL" id="TRZ39302.1"/>
    </source>
</evidence>
<keyword evidence="1" id="KW-0614">Plasmid</keyword>
<dbReference type="Proteomes" id="UP000319837">
    <property type="component" value="Plasmid unnamed2"/>
</dbReference>
<organism evidence="1">
    <name type="scientific">Niallia circulans</name>
    <name type="common">Bacillus circulans</name>
    <dbReference type="NCBI Taxonomy" id="1397"/>
    <lineage>
        <taxon>Bacteria</taxon>
        <taxon>Bacillati</taxon>
        <taxon>Bacillota</taxon>
        <taxon>Bacilli</taxon>
        <taxon>Bacillales</taxon>
        <taxon>Bacillaceae</taxon>
        <taxon>Niallia</taxon>
    </lineage>
</organism>
<dbReference type="InterPro" id="IPR026988">
    <property type="entry name" value="YaaC-like"/>
</dbReference>
<accession>A0A553SQN0</accession>
<comment type="caution">
    <text evidence="1">The sequence shown here is derived from an EMBL/GenBank/DDBJ whole genome shotgun (WGS) entry which is preliminary data.</text>
</comment>
<name>A0A553SQN0_NIACI</name>
<proteinExistence type="predicted"/>